<evidence type="ECO:0000256" key="3">
    <source>
        <dbReference type="SAM" id="MobiDB-lite"/>
    </source>
</evidence>
<sequence>MASDNISTKNIWPNYSTSNVQTASKKDASTMGKDQFLKIMMAQLKNQDPMQPLEDKEFIAQMAQFTSVEQLMNISGQLTTLNQSLGSVSGLIGKDISWVSKETSGTTSEVKTGTVSSIVVRDGVQYATVGKEAIPVNLILEIANPKEVIKDPSVQPDTKPEVEPDAEESGVTP</sequence>
<dbReference type="Proteomes" id="UP000076967">
    <property type="component" value="Unassembled WGS sequence"/>
</dbReference>
<keyword evidence="4" id="KW-0966">Cell projection</keyword>
<gene>
    <name evidence="4" type="ORF">PGLA_16150</name>
</gene>
<protein>
    <submittedName>
        <fullName evidence="4">Flagellar hook capping protein</fullName>
    </submittedName>
</protein>
<name>A0A162K6A1_9BACL</name>
<dbReference type="EMBL" id="LVJH01000029">
    <property type="protein sequence ID" value="OAB41338.1"/>
    <property type="molecule type" value="Genomic_DNA"/>
</dbReference>
<evidence type="ECO:0000256" key="2">
    <source>
        <dbReference type="ARBA" id="ARBA00022795"/>
    </source>
</evidence>
<dbReference type="InterPro" id="IPR005648">
    <property type="entry name" value="FlgD"/>
</dbReference>
<dbReference type="RefSeq" id="WP_068534551.1">
    <property type="nucleotide sequence ID" value="NZ_LVJH01000029.1"/>
</dbReference>
<accession>A0A162K6A1</accession>
<dbReference type="Pfam" id="PF03963">
    <property type="entry name" value="FlgD"/>
    <property type="match status" value="1"/>
</dbReference>
<keyword evidence="4" id="KW-0969">Cilium</keyword>
<reference evidence="4 5" key="1">
    <citation type="submission" date="2016-03" db="EMBL/GenBank/DDBJ databases">
        <title>Draft genome sequence of Paenibacillus glacialis DSM 22343.</title>
        <authorList>
            <person name="Shin S.-K."/>
            <person name="Yi H."/>
        </authorList>
    </citation>
    <scope>NUCLEOTIDE SEQUENCE [LARGE SCALE GENOMIC DNA]</scope>
    <source>
        <strain evidence="4 5">DSM 22343</strain>
    </source>
</reference>
<keyword evidence="4" id="KW-0282">Flagellum</keyword>
<feature type="compositionally biased region" description="Acidic residues" evidence="3">
    <location>
        <begin position="163"/>
        <end position="173"/>
    </location>
</feature>
<dbReference type="AlphaFoldDB" id="A0A162K6A1"/>
<feature type="region of interest" description="Disordered" evidence="3">
    <location>
        <begin position="149"/>
        <end position="173"/>
    </location>
</feature>
<evidence type="ECO:0000313" key="5">
    <source>
        <dbReference type="Proteomes" id="UP000076967"/>
    </source>
</evidence>
<keyword evidence="2" id="KW-1005">Bacterial flagellum biogenesis</keyword>
<evidence type="ECO:0000313" key="4">
    <source>
        <dbReference type="EMBL" id="OAB41338.1"/>
    </source>
</evidence>
<evidence type="ECO:0000256" key="1">
    <source>
        <dbReference type="ARBA" id="ARBA00010577"/>
    </source>
</evidence>
<dbReference type="GO" id="GO:0044781">
    <property type="term" value="P:bacterial-type flagellum organization"/>
    <property type="evidence" value="ECO:0007669"/>
    <property type="project" value="UniProtKB-KW"/>
</dbReference>
<comment type="caution">
    <text evidence="4">The sequence shown here is derived from an EMBL/GenBank/DDBJ whole genome shotgun (WGS) entry which is preliminary data.</text>
</comment>
<proteinExistence type="inferred from homology"/>
<dbReference type="STRING" id="494026.PGLA_16150"/>
<organism evidence="4 5">
    <name type="scientific">Paenibacillus glacialis</name>
    <dbReference type="NCBI Taxonomy" id="494026"/>
    <lineage>
        <taxon>Bacteria</taxon>
        <taxon>Bacillati</taxon>
        <taxon>Bacillota</taxon>
        <taxon>Bacilli</taxon>
        <taxon>Bacillales</taxon>
        <taxon>Paenibacillaceae</taxon>
        <taxon>Paenibacillus</taxon>
    </lineage>
</organism>
<comment type="similarity">
    <text evidence="1">Belongs to the FlgD family.</text>
</comment>
<dbReference type="OrthoDB" id="280334at2"/>
<keyword evidence="5" id="KW-1185">Reference proteome</keyword>